<proteinExistence type="predicted"/>
<keyword evidence="2" id="KW-0732">Signal</keyword>
<evidence type="ECO:0000256" key="1">
    <source>
        <dbReference type="SAM" id="MobiDB-lite"/>
    </source>
</evidence>
<accession>A0A7G6VYI2</accession>
<sequence length="239" mass="24509">MKIQIAGLCSLALLVTACGESPAEEAPATEPTAPASEAPSLAEAAASAEGPFAPRDDCGELYGFDSFRGQLRRAITFQNTDSLAALVDPDIRLDFGGDGGIDALKARLADDPSLWSEMSDAIALGCSAEGETAVTMPWAFANLPDGAEATSTYLVTANDAPVRAEASGTAASNGAISWDLVKLAGDAPADGAEFVEVSTLDDATTGFVAAESLRPITDYRILASRGDDGWKVTAFVAGD</sequence>
<dbReference type="Proteomes" id="UP000515297">
    <property type="component" value="Chromosome"/>
</dbReference>
<dbReference type="PROSITE" id="PS51257">
    <property type="entry name" value="PROKAR_LIPOPROTEIN"/>
    <property type="match status" value="1"/>
</dbReference>
<reference evidence="3 4" key="1">
    <citation type="submission" date="2020-08" db="EMBL/GenBank/DDBJ databases">
        <authorList>
            <person name="Liu G."/>
            <person name="Sun C."/>
        </authorList>
    </citation>
    <scope>NUCLEOTIDE SEQUENCE [LARGE SCALE GENOMIC DNA]</scope>
    <source>
        <strain evidence="3 4">OT19</strain>
    </source>
</reference>
<protein>
    <recommendedName>
        <fullName evidence="5">Lipoprotein</fullName>
    </recommendedName>
</protein>
<organism evidence="3 4">
    <name type="scientific">Croceicoccus marinus</name>
    <dbReference type="NCBI Taxonomy" id="450378"/>
    <lineage>
        <taxon>Bacteria</taxon>
        <taxon>Pseudomonadati</taxon>
        <taxon>Pseudomonadota</taxon>
        <taxon>Alphaproteobacteria</taxon>
        <taxon>Sphingomonadales</taxon>
        <taxon>Erythrobacteraceae</taxon>
        <taxon>Croceicoccus</taxon>
    </lineage>
</organism>
<evidence type="ECO:0000313" key="4">
    <source>
        <dbReference type="Proteomes" id="UP000515297"/>
    </source>
</evidence>
<feature type="chain" id="PRO_5029012337" description="Lipoprotein" evidence="2">
    <location>
        <begin position="24"/>
        <end position="239"/>
    </location>
</feature>
<name>A0A7G6VYI2_9SPHN</name>
<feature type="signal peptide" evidence="2">
    <location>
        <begin position="1"/>
        <end position="23"/>
    </location>
</feature>
<feature type="region of interest" description="Disordered" evidence="1">
    <location>
        <begin position="23"/>
        <end position="52"/>
    </location>
</feature>
<dbReference type="EMBL" id="CP060052">
    <property type="protein sequence ID" value="QNE06797.1"/>
    <property type="molecule type" value="Genomic_DNA"/>
</dbReference>
<evidence type="ECO:0000313" key="3">
    <source>
        <dbReference type="EMBL" id="QNE06797.1"/>
    </source>
</evidence>
<gene>
    <name evidence="3" type="ORF">H4O24_14210</name>
</gene>
<dbReference type="RefSeq" id="WP_185885751.1">
    <property type="nucleotide sequence ID" value="NZ_CP060052.1"/>
</dbReference>
<evidence type="ECO:0008006" key="5">
    <source>
        <dbReference type="Google" id="ProtNLM"/>
    </source>
</evidence>
<dbReference type="AlphaFoldDB" id="A0A7G6VYI2"/>
<evidence type="ECO:0000256" key="2">
    <source>
        <dbReference type="SAM" id="SignalP"/>
    </source>
</evidence>